<dbReference type="PROSITE" id="PS50829">
    <property type="entry name" value="GYF"/>
    <property type="match status" value="1"/>
</dbReference>
<dbReference type="EMBL" id="KB632375">
    <property type="protein sequence ID" value="ERL93952.1"/>
    <property type="molecule type" value="Genomic_DNA"/>
</dbReference>
<dbReference type="GO" id="GO:0005829">
    <property type="term" value="C:cytosol"/>
    <property type="evidence" value="ECO:0007669"/>
    <property type="project" value="TreeGrafter"/>
</dbReference>
<dbReference type="PANTHER" id="PTHR14445">
    <property type="entry name" value="GRB10 INTERACTING GYF PROTEIN"/>
    <property type="match status" value="1"/>
</dbReference>
<dbReference type="STRING" id="77166.U4ULF6"/>
<dbReference type="InterPro" id="IPR003169">
    <property type="entry name" value="GYF"/>
</dbReference>
<protein>
    <recommendedName>
        <fullName evidence="2">GYF domain-containing protein</fullName>
    </recommendedName>
</protein>
<dbReference type="Gene3D" id="3.30.1490.40">
    <property type="match status" value="1"/>
</dbReference>
<dbReference type="AlphaFoldDB" id="U4ULF6"/>
<sequence length="312" mass="35443">MKEPALQKEAVELVGKRLPAVEGRLGGPKRDGLQKSTSQQHISHKSHPPLLTSKSTMSLVKDIEVEPDNEDNGLHSNSESSSKEPPTGNKERKLSVPEAMDQAPKEIANNRDRAKSEGPQKSCDVQFKHQLEEKVKENEFEKLQEDFVSKLVVDEEPPKQNSQQQNNIDMSNLAPSQNLPVPGQDKWFYQDPQGQMQGPFTNIEMSEWFMAGYFGHDLKVRRQCDERFFLLGELIAMCNSNPFQTNVQFPVLKNDISKMPDHDLQFQYLPQIEAYKQAQARVLADPWSAIAVQQQELAAQRLIMQQQVHNTA</sequence>
<dbReference type="SMART" id="SM00444">
    <property type="entry name" value="GYF"/>
    <property type="match status" value="1"/>
</dbReference>
<dbReference type="OrthoDB" id="48509at2759"/>
<accession>U4ULF6</accession>
<reference evidence="3 4" key="1">
    <citation type="journal article" date="2013" name="Genome Biol.">
        <title>Draft genome of the mountain pine beetle, Dendroctonus ponderosae Hopkins, a major forest pest.</title>
        <authorList>
            <person name="Keeling C.I."/>
            <person name="Yuen M.M."/>
            <person name="Liao N.Y."/>
            <person name="Docking T.R."/>
            <person name="Chan S.K."/>
            <person name="Taylor G.A."/>
            <person name="Palmquist D.L."/>
            <person name="Jackman S.D."/>
            <person name="Nguyen A."/>
            <person name="Li M."/>
            <person name="Henderson H."/>
            <person name="Janes J.K."/>
            <person name="Zhao Y."/>
            <person name="Pandoh P."/>
            <person name="Moore R."/>
            <person name="Sperling F.A."/>
            <person name="Huber D.P."/>
            <person name="Birol I."/>
            <person name="Jones S.J."/>
            <person name="Bohlmann J."/>
        </authorList>
    </citation>
    <scope>NUCLEOTIDE SEQUENCE</scope>
</reference>
<dbReference type="PANTHER" id="PTHR14445:SF36">
    <property type="entry name" value="FI03272P-RELATED"/>
    <property type="match status" value="1"/>
</dbReference>
<organism evidence="3 4">
    <name type="scientific">Dendroctonus ponderosae</name>
    <name type="common">Mountain pine beetle</name>
    <dbReference type="NCBI Taxonomy" id="77166"/>
    <lineage>
        <taxon>Eukaryota</taxon>
        <taxon>Metazoa</taxon>
        <taxon>Ecdysozoa</taxon>
        <taxon>Arthropoda</taxon>
        <taxon>Hexapoda</taxon>
        <taxon>Insecta</taxon>
        <taxon>Pterygota</taxon>
        <taxon>Neoptera</taxon>
        <taxon>Endopterygota</taxon>
        <taxon>Coleoptera</taxon>
        <taxon>Polyphaga</taxon>
        <taxon>Cucujiformia</taxon>
        <taxon>Curculionidae</taxon>
        <taxon>Scolytinae</taxon>
        <taxon>Dendroctonus</taxon>
    </lineage>
</organism>
<feature type="compositionally biased region" description="Polar residues" evidence="1">
    <location>
        <begin position="74"/>
        <end position="84"/>
    </location>
</feature>
<evidence type="ECO:0000313" key="4">
    <source>
        <dbReference type="Proteomes" id="UP000030742"/>
    </source>
</evidence>
<feature type="compositionally biased region" description="Basic and acidic residues" evidence="1">
    <location>
        <begin position="108"/>
        <end position="118"/>
    </location>
</feature>
<dbReference type="CDD" id="cd00072">
    <property type="entry name" value="GYF"/>
    <property type="match status" value="1"/>
</dbReference>
<feature type="region of interest" description="Disordered" evidence="1">
    <location>
        <begin position="1"/>
        <end position="122"/>
    </location>
</feature>
<feature type="region of interest" description="Disordered" evidence="1">
    <location>
        <begin position="155"/>
        <end position="176"/>
    </location>
</feature>
<dbReference type="InterPro" id="IPR051640">
    <property type="entry name" value="GRB10-interact_GYF"/>
</dbReference>
<feature type="compositionally biased region" description="Polar residues" evidence="1">
    <location>
        <begin position="159"/>
        <end position="176"/>
    </location>
</feature>
<evidence type="ECO:0000256" key="1">
    <source>
        <dbReference type="SAM" id="MobiDB-lite"/>
    </source>
</evidence>
<feature type="compositionally biased region" description="Basic and acidic residues" evidence="1">
    <location>
        <begin position="1"/>
        <end position="15"/>
    </location>
</feature>
<proteinExistence type="predicted"/>
<gene>
    <name evidence="3" type="ORF">D910_11238</name>
</gene>
<evidence type="ECO:0000313" key="3">
    <source>
        <dbReference type="EMBL" id="ERL93952.1"/>
    </source>
</evidence>
<dbReference type="SUPFAM" id="SSF55277">
    <property type="entry name" value="GYF domain"/>
    <property type="match status" value="1"/>
</dbReference>
<evidence type="ECO:0000259" key="2">
    <source>
        <dbReference type="PROSITE" id="PS50829"/>
    </source>
</evidence>
<feature type="domain" description="GYF" evidence="2">
    <location>
        <begin position="184"/>
        <end position="232"/>
    </location>
</feature>
<dbReference type="InterPro" id="IPR035445">
    <property type="entry name" value="GYF-like_dom_sf"/>
</dbReference>
<dbReference type="Proteomes" id="UP000030742">
    <property type="component" value="Unassembled WGS sequence"/>
</dbReference>
<name>U4ULF6_DENPD</name>
<dbReference type="Pfam" id="PF02213">
    <property type="entry name" value="GYF"/>
    <property type="match status" value="1"/>
</dbReference>